<sequence length="132" mass="14868">MVLSPKFLPAPPDLIRVSAVRCTRFSSRSAFIRITRLSAALPQLQPALRSINVSTAKKELSSQTSETVLSAEDRHGKHSTCPLWIRSESSGQRISAEDFRYYLIFSIISTVWADRHTEKQWHIICLLASVQA</sequence>
<reference evidence="1" key="1">
    <citation type="submission" date="2019-08" db="EMBL/GenBank/DDBJ databases">
        <authorList>
            <person name="Kucharzyk K."/>
            <person name="Murdoch R.W."/>
            <person name="Higgins S."/>
            <person name="Loffler F."/>
        </authorList>
    </citation>
    <scope>NUCLEOTIDE SEQUENCE</scope>
</reference>
<protein>
    <submittedName>
        <fullName evidence="1">Uncharacterized protein</fullName>
    </submittedName>
</protein>
<accession>A0A645G0D1</accession>
<dbReference type="AlphaFoldDB" id="A0A645G0D1"/>
<name>A0A645G0D1_9ZZZZ</name>
<proteinExistence type="predicted"/>
<gene>
    <name evidence="1" type="ORF">SDC9_167649</name>
</gene>
<comment type="caution">
    <text evidence="1">The sequence shown here is derived from an EMBL/GenBank/DDBJ whole genome shotgun (WGS) entry which is preliminary data.</text>
</comment>
<dbReference type="EMBL" id="VSSQ01067979">
    <property type="protein sequence ID" value="MPN20271.1"/>
    <property type="molecule type" value="Genomic_DNA"/>
</dbReference>
<evidence type="ECO:0000313" key="1">
    <source>
        <dbReference type="EMBL" id="MPN20271.1"/>
    </source>
</evidence>
<organism evidence="1">
    <name type="scientific">bioreactor metagenome</name>
    <dbReference type="NCBI Taxonomy" id="1076179"/>
    <lineage>
        <taxon>unclassified sequences</taxon>
        <taxon>metagenomes</taxon>
        <taxon>ecological metagenomes</taxon>
    </lineage>
</organism>